<proteinExistence type="predicted"/>
<dbReference type="NCBIfam" id="NF002598">
    <property type="entry name" value="PRK02253.1"/>
    <property type="match status" value="1"/>
</dbReference>
<protein>
    <submittedName>
        <fullName evidence="3">dUTPase-like protein</fullName>
    </submittedName>
</protein>
<dbReference type="PANTHER" id="PTHR42680">
    <property type="entry name" value="DCTP DEAMINASE"/>
    <property type="match status" value="1"/>
</dbReference>
<reference evidence="3 4" key="1">
    <citation type="submission" date="2019-04" db="EMBL/GenBank/DDBJ databases">
        <authorList>
            <consortium name="DOE Joint Genome Institute"/>
            <person name="Mondo S."/>
            <person name="Kjaerbolling I."/>
            <person name="Vesth T."/>
            <person name="Frisvad J.C."/>
            <person name="Nybo J.L."/>
            <person name="Theobald S."/>
            <person name="Kildgaard S."/>
            <person name="Isbrandt T."/>
            <person name="Kuo A."/>
            <person name="Sato A."/>
            <person name="Lyhne E.K."/>
            <person name="Kogle M.E."/>
            <person name="Wiebenga A."/>
            <person name="Kun R.S."/>
            <person name="Lubbers R.J."/>
            <person name="Makela M.R."/>
            <person name="Barry K."/>
            <person name="Chovatia M."/>
            <person name="Clum A."/>
            <person name="Daum C."/>
            <person name="Haridas S."/>
            <person name="He G."/>
            <person name="LaButti K."/>
            <person name="Lipzen A."/>
            <person name="Riley R."/>
            <person name="Salamov A."/>
            <person name="Simmons B.A."/>
            <person name="Magnuson J.K."/>
            <person name="Henrissat B."/>
            <person name="Mortensen U.H."/>
            <person name="Larsen T.O."/>
            <person name="Devries R.P."/>
            <person name="Grigoriev I.V."/>
            <person name="Machida M."/>
            <person name="Baker S.E."/>
            <person name="Andersen M.R."/>
            <person name="Cantor M.N."/>
            <person name="Hua S.X."/>
        </authorList>
    </citation>
    <scope>NUCLEOTIDE SEQUENCE [LARGE SCALE GENOMIC DNA]</scope>
    <source>
        <strain evidence="3 4">CBS 117616</strain>
    </source>
</reference>
<evidence type="ECO:0000256" key="2">
    <source>
        <dbReference type="ARBA" id="ARBA00023080"/>
    </source>
</evidence>
<dbReference type="InterPro" id="IPR036157">
    <property type="entry name" value="dUTPase-like_sf"/>
</dbReference>
<accession>A0ABQ6WIL3</accession>
<dbReference type="Pfam" id="PF22769">
    <property type="entry name" value="DCD"/>
    <property type="match status" value="1"/>
</dbReference>
<dbReference type="EMBL" id="ML735744">
    <property type="protein sequence ID" value="KAE8416957.1"/>
    <property type="molecule type" value="Genomic_DNA"/>
</dbReference>
<name>A0ABQ6WIL3_9EURO</name>
<dbReference type="InterPro" id="IPR033704">
    <property type="entry name" value="dUTPase_trimeric"/>
</dbReference>
<dbReference type="CDD" id="cd07557">
    <property type="entry name" value="trimeric_dUTPase"/>
    <property type="match status" value="1"/>
</dbReference>
<organism evidence="3 4">
    <name type="scientific">Aspergillus pseudocaelatus</name>
    <dbReference type="NCBI Taxonomy" id="1825620"/>
    <lineage>
        <taxon>Eukaryota</taxon>
        <taxon>Fungi</taxon>
        <taxon>Dikarya</taxon>
        <taxon>Ascomycota</taxon>
        <taxon>Pezizomycotina</taxon>
        <taxon>Eurotiomycetes</taxon>
        <taxon>Eurotiomycetidae</taxon>
        <taxon>Eurotiales</taxon>
        <taxon>Aspergillaceae</taxon>
        <taxon>Aspergillus</taxon>
        <taxon>Aspergillus subgen. Circumdati</taxon>
    </lineage>
</organism>
<keyword evidence="4" id="KW-1185">Reference proteome</keyword>
<gene>
    <name evidence="3" type="ORF">BDV36DRAFT_296547</name>
</gene>
<dbReference type="SUPFAM" id="SSF51283">
    <property type="entry name" value="dUTPase-like"/>
    <property type="match status" value="1"/>
</dbReference>
<evidence type="ECO:0000313" key="4">
    <source>
        <dbReference type="Proteomes" id="UP000325395"/>
    </source>
</evidence>
<evidence type="ECO:0000256" key="1">
    <source>
        <dbReference type="ARBA" id="ARBA00022801"/>
    </source>
</evidence>
<dbReference type="InterPro" id="IPR011962">
    <property type="entry name" value="dCTP_deaminase"/>
</dbReference>
<sequence length="181" mass="19832">MILSGLRIVTRQLVRSLRHLTQHQQPCGVDLTLRQVSKWTSAATIDFDNTKRQAAKTSSLPFDNNNNNNNNTSQTIILQPGAYLIDFNETLRIPLNCMGTVFPRSSLWRSGVGIVAGVIDAGYEGAMGALMEVKNPNGVVLYRNAKLAQIVFEELGQSVEGYNGIYQSSTTSVGRDGTEKV</sequence>
<dbReference type="Gene3D" id="2.70.40.10">
    <property type="match status" value="1"/>
</dbReference>
<evidence type="ECO:0000313" key="3">
    <source>
        <dbReference type="EMBL" id="KAE8416957.1"/>
    </source>
</evidence>
<keyword evidence="1" id="KW-0378">Hydrolase</keyword>
<keyword evidence="2" id="KW-0546">Nucleotide metabolism</keyword>
<dbReference type="Proteomes" id="UP000325395">
    <property type="component" value="Unassembled WGS sequence"/>
</dbReference>
<dbReference type="PANTHER" id="PTHR42680:SF3">
    <property type="entry name" value="DCTP DEAMINASE"/>
    <property type="match status" value="1"/>
</dbReference>